<comment type="caution">
    <text evidence="4">The sequence shown here is derived from an EMBL/GenBank/DDBJ whole genome shotgun (WGS) entry which is preliminary data.</text>
</comment>
<feature type="domain" description="N-acetyltransferase" evidence="3">
    <location>
        <begin position="1"/>
        <end position="164"/>
    </location>
</feature>
<dbReference type="RefSeq" id="WP_255038969.1">
    <property type="nucleotide sequence ID" value="NZ_RJUF01000181.1"/>
</dbReference>
<dbReference type="Pfam" id="PF13673">
    <property type="entry name" value="Acetyltransf_10"/>
    <property type="match status" value="1"/>
</dbReference>
<protein>
    <submittedName>
        <fullName evidence="4">GNAT family N-acetyltransferase</fullName>
    </submittedName>
</protein>
<keyword evidence="1" id="KW-0808">Transferase</keyword>
<sequence length="169" mass="19527">MEIRKAQVKDIPSIQKIAFDTWPSAYGDILEQSQIDYMLDMMYNKEVLERQMKESQTFLIIQDGDMDMAFVSFETDYEGQAQTKIHKIYITPAAQGKGLGKILIEETESQAIKKRNSKLLLNVNRQNKARFFYEKLGFKIAYSEDIEIGNGYLMNDYVMVKEIELGGGR</sequence>
<dbReference type="InterPro" id="IPR016181">
    <property type="entry name" value="Acyl_CoA_acyltransferase"/>
</dbReference>
<evidence type="ECO:0000256" key="1">
    <source>
        <dbReference type="ARBA" id="ARBA00022679"/>
    </source>
</evidence>
<accession>A0AAE3KUT1</accession>
<dbReference type="CDD" id="cd04301">
    <property type="entry name" value="NAT_SF"/>
    <property type="match status" value="1"/>
</dbReference>
<dbReference type="GO" id="GO:0016747">
    <property type="term" value="F:acyltransferase activity, transferring groups other than amino-acyl groups"/>
    <property type="evidence" value="ECO:0007669"/>
    <property type="project" value="InterPro"/>
</dbReference>
<proteinExistence type="predicted"/>
<evidence type="ECO:0000256" key="2">
    <source>
        <dbReference type="ARBA" id="ARBA00023315"/>
    </source>
</evidence>
<dbReference type="AlphaFoldDB" id="A0AAE3KUT1"/>
<dbReference type="EMBL" id="RJUF01000181">
    <property type="protein sequence ID" value="MCP9765279.1"/>
    <property type="molecule type" value="Genomic_DNA"/>
</dbReference>
<evidence type="ECO:0000259" key="3">
    <source>
        <dbReference type="PROSITE" id="PS51186"/>
    </source>
</evidence>
<dbReference type="SUPFAM" id="SSF55729">
    <property type="entry name" value="Acyl-CoA N-acyltransferases (Nat)"/>
    <property type="match status" value="1"/>
</dbReference>
<dbReference type="Proteomes" id="UP001204144">
    <property type="component" value="Unassembled WGS sequence"/>
</dbReference>
<gene>
    <name evidence="4" type="ORF">EGI31_20280</name>
</gene>
<keyword evidence="2" id="KW-0012">Acyltransferase</keyword>
<dbReference type="PANTHER" id="PTHR43420">
    <property type="entry name" value="ACETYLTRANSFERASE"/>
    <property type="match status" value="1"/>
</dbReference>
<keyword evidence="5" id="KW-1185">Reference proteome</keyword>
<evidence type="ECO:0000313" key="5">
    <source>
        <dbReference type="Proteomes" id="UP001204144"/>
    </source>
</evidence>
<organism evidence="4 5">
    <name type="scientific">Lacihabitans soyangensis</name>
    <dbReference type="NCBI Taxonomy" id="869394"/>
    <lineage>
        <taxon>Bacteria</taxon>
        <taxon>Pseudomonadati</taxon>
        <taxon>Bacteroidota</taxon>
        <taxon>Cytophagia</taxon>
        <taxon>Cytophagales</taxon>
        <taxon>Leadbetterellaceae</taxon>
        <taxon>Lacihabitans</taxon>
    </lineage>
</organism>
<dbReference type="InterPro" id="IPR000182">
    <property type="entry name" value="GNAT_dom"/>
</dbReference>
<dbReference type="PROSITE" id="PS51186">
    <property type="entry name" value="GNAT"/>
    <property type="match status" value="1"/>
</dbReference>
<name>A0AAE3KUT1_9BACT</name>
<evidence type="ECO:0000313" key="4">
    <source>
        <dbReference type="EMBL" id="MCP9765279.1"/>
    </source>
</evidence>
<dbReference type="Gene3D" id="3.40.630.30">
    <property type="match status" value="1"/>
</dbReference>
<dbReference type="InterPro" id="IPR050680">
    <property type="entry name" value="YpeA/RimI_acetyltransf"/>
</dbReference>
<reference evidence="4 5" key="1">
    <citation type="submission" date="2018-11" db="EMBL/GenBank/DDBJ databases">
        <title>Novel bacteria species description.</title>
        <authorList>
            <person name="Han J.-H."/>
        </authorList>
    </citation>
    <scope>NUCLEOTIDE SEQUENCE [LARGE SCALE GENOMIC DNA]</scope>
    <source>
        <strain evidence="4 5">KCTC23259</strain>
    </source>
</reference>